<evidence type="ECO:0000256" key="1">
    <source>
        <dbReference type="SAM" id="Coils"/>
    </source>
</evidence>
<keyword evidence="4" id="KW-1185">Reference proteome</keyword>
<organism evidence="3 4">
    <name type="scientific">candidate division TM6 bacterium JCVI TM6SC1</name>
    <dbReference type="NCBI Taxonomy" id="1306947"/>
    <lineage>
        <taxon>Bacteria</taxon>
        <taxon>Candidatus Babelota</taxon>
        <taxon>Vermiphilus</taxon>
    </lineage>
</organism>
<evidence type="ECO:0000313" key="4">
    <source>
        <dbReference type="Proteomes" id="UP000032214"/>
    </source>
</evidence>
<evidence type="ECO:0000313" key="3">
    <source>
        <dbReference type="EMBL" id="KIX84983.1"/>
    </source>
</evidence>
<feature type="chain" id="PRO_5002245455" evidence="2">
    <location>
        <begin position="23"/>
        <end position="388"/>
    </location>
</feature>
<evidence type="ECO:0000256" key="2">
    <source>
        <dbReference type="SAM" id="SignalP"/>
    </source>
</evidence>
<feature type="coiled-coil region" evidence="1">
    <location>
        <begin position="92"/>
        <end position="382"/>
    </location>
</feature>
<sequence>MNSYRKILALGMLASLPGMVIGASRQLSPAARQDRENAVRQAIAARNYVGAQTTIDELRRAGYVNLADILTRELKSAQANRGGAPVAQPGNTEQLLLENQNLNNLLADATNRAAALEAQLAQVGQDATTGNANLTAAQTEINRLQAEINTGAANLATARGEITRLATELEQARGAQGGMVPQTTYKAAQDEVARLRQQVAAQGNSTQEVATLRQQTEQLTKQLREALESQRGMVAQANYTAAQNEIARLTALENAKNAQIAQLEADLQNLTRDMGNLQNQSDVIRDLQAQLAALSGKAPAQVQRFIDEIDNLRAEKETLVRNQELAAAKAKEEVDRAWNRARDKTIEANRLNDTIQTQNEQMDDLRAHIKALEDTVGQLQELLEAQNP</sequence>
<feature type="signal peptide" evidence="2">
    <location>
        <begin position="1"/>
        <end position="22"/>
    </location>
</feature>
<dbReference type="STRING" id="1306947.J120_04570"/>
<accession>A0A0D2JKQ9</accession>
<dbReference type="EMBL" id="ARQD01000004">
    <property type="protein sequence ID" value="KIX84983.1"/>
    <property type="molecule type" value="Genomic_DNA"/>
</dbReference>
<dbReference type="AlphaFoldDB" id="A0A0D2JKQ9"/>
<keyword evidence="2" id="KW-0732">Signal</keyword>
<keyword evidence="1" id="KW-0175">Coiled coil</keyword>
<protein>
    <submittedName>
        <fullName evidence="3">Uncharacterized protein</fullName>
    </submittedName>
</protein>
<comment type="caution">
    <text evidence="3">The sequence shown here is derived from an EMBL/GenBank/DDBJ whole genome shotgun (WGS) entry which is preliminary data.</text>
</comment>
<proteinExistence type="predicted"/>
<name>A0A0D2JKQ9_9BACT</name>
<dbReference type="Gene3D" id="1.10.287.1490">
    <property type="match status" value="1"/>
</dbReference>
<gene>
    <name evidence="3" type="ORF">J120_04570</name>
</gene>
<dbReference type="Proteomes" id="UP000032214">
    <property type="component" value="Unassembled WGS sequence"/>
</dbReference>
<reference evidence="3 4" key="1">
    <citation type="journal article" date="2013" name="Proc. Natl. Acad. Sci. U.S.A.">
        <title>Candidate phylum TM6 genome recovered from a hospital sink biofilm provides genomic insights into this uncultivated phylum.</title>
        <authorList>
            <person name="McLean J.S."/>
            <person name="Lombardo M.J."/>
            <person name="Badger J.H."/>
            <person name="Edlund A."/>
            <person name="Novotny M."/>
            <person name="Yee-Greenbaum J."/>
            <person name="Vyahhi N."/>
            <person name="Hall A.P."/>
            <person name="Yang Y."/>
            <person name="Dupont C.L."/>
            <person name="Ziegler M.G."/>
            <person name="Chitsaz H."/>
            <person name="Allen A.E."/>
            <person name="Yooseph S."/>
            <person name="Tesler G."/>
            <person name="Pevzner P.A."/>
            <person name="Friedman R.M."/>
            <person name="Nealson K.H."/>
            <person name="Venter J.C."/>
            <person name="Lasken R.S."/>
        </authorList>
    </citation>
    <scope>NUCLEOTIDE SEQUENCE [LARGE SCALE GENOMIC DNA]</scope>
    <source>
        <strain evidence="3 4">TM6SC1</strain>
    </source>
</reference>